<dbReference type="CDD" id="cd04301">
    <property type="entry name" value="NAT_SF"/>
    <property type="match status" value="1"/>
</dbReference>
<evidence type="ECO:0000313" key="3">
    <source>
        <dbReference type="Proteomes" id="UP001228044"/>
    </source>
</evidence>
<dbReference type="Proteomes" id="UP001228044">
    <property type="component" value="Unassembled WGS sequence"/>
</dbReference>
<sequence length="158" mass="17315">MTDPLRWTCAPAAELSTSALYQALALRAQVFVVEQHCVFLDPDGLDLRPGAWQLLGHDGQGDLMVCARLLAPGIKGARQVHPMISRVVNAPAARGQGLGRRLMERAIAECTRRWPGLPIDIGAQAYLQRFYASLGFEPLSALYDEDGIPHLDMRRPAA</sequence>
<keyword evidence="2" id="KW-0808">Transferase</keyword>
<gene>
    <name evidence="2" type="ORF">QWJ38_21570</name>
</gene>
<name>A0ABT8DZ63_9BURK</name>
<reference evidence="2 3" key="1">
    <citation type="submission" date="2023-06" db="EMBL/GenBank/DDBJ databases">
        <title>Pelomonas sp. PFR6 16S ribosomal RNA gene Genome sequencing and assembly.</title>
        <authorList>
            <person name="Woo H."/>
        </authorList>
    </citation>
    <scope>NUCLEOTIDE SEQUENCE [LARGE SCALE GENOMIC DNA]</scope>
    <source>
        <strain evidence="2 3">PFR6</strain>
    </source>
</reference>
<dbReference type="EC" id="2.3.1.-" evidence="2"/>
<dbReference type="GO" id="GO:0016746">
    <property type="term" value="F:acyltransferase activity"/>
    <property type="evidence" value="ECO:0007669"/>
    <property type="project" value="UniProtKB-KW"/>
</dbReference>
<keyword evidence="2" id="KW-0012">Acyltransferase</keyword>
<keyword evidence="3" id="KW-1185">Reference proteome</keyword>
<dbReference type="InterPro" id="IPR000182">
    <property type="entry name" value="GNAT_dom"/>
</dbReference>
<protein>
    <submittedName>
        <fullName evidence="2">GNAT family N-acetyltransferase</fullName>
        <ecNumber evidence="2">2.3.1.-</ecNumber>
    </submittedName>
</protein>
<accession>A0ABT8DZ63</accession>
<dbReference type="Gene3D" id="3.40.630.30">
    <property type="match status" value="1"/>
</dbReference>
<evidence type="ECO:0000259" key="1">
    <source>
        <dbReference type="PROSITE" id="PS51186"/>
    </source>
</evidence>
<feature type="domain" description="N-acetyltransferase" evidence="1">
    <location>
        <begin position="10"/>
        <end position="158"/>
    </location>
</feature>
<evidence type="ECO:0000313" key="2">
    <source>
        <dbReference type="EMBL" id="MDN3922890.1"/>
    </source>
</evidence>
<dbReference type="EMBL" id="JAUHHC010000006">
    <property type="protein sequence ID" value="MDN3922890.1"/>
    <property type="molecule type" value="Genomic_DNA"/>
</dbReference>
<organism evidence="2 3">
    <name type="scientific">Roseateles violae</name>
    <dbReference type="NCBI Taxonomy" id="3058042"/>
    <lineage>
        <taxon>Bacteria</taxon>
        <taxon>Pseudomonadati</taxon>
        <taxon>Pseudomonadota</taxon>
        <taxon>Betaproteobacteria</taxon>
        <taxon>Burkholderiales</taxon>
        <taxon>Sphaerotilaceae</taxon>
        <taxon>Roseateles</taxon>
    </lineage>
</organism>
<dbReference type="SUPFAM" id="SSF55729">
    <property type="entry name" value="Acyl-CoA N-acyltransferases (Nat)"/>
    <property type="match status" value="1"/>
</dbReference>
<dbReference type="Pfam" id="PF13673">
    <property type="entry name" value="Acetyltransf_10"/>
    <property type="match status" value="1"/>
</dbReference>
<dbReference type="PROSITE" id="PS51186">
    <property type="entry name" value="GNAT"/>
    <property type="match status" value="1"/>
</dbReference>
<dbReference type="RefSeq" id="WP_290361200.1">
    <property type="nucleotide sequence ID" value="NZ_JAUHHC010000006.1"/>
</dbReference>
<proteinExistence type="predicted"/>
<comment type="caution">
    <text evidence="2">The sequence shown here is derived from an EMBL/GenBank/DDBJ whole genome shotgun (WGS) entry which is preliminary data.</text>
</comment>
<dbReference type="InterPro" id="IPR016181">
    <property type="entry name" value="Acyl_CoA_acyltransferase"/>
</dbReference>